<protein>
    <submittedName>
        <fullName evidence="1">Uncharacterized protein</fullName>
    </submittedName>
</protein>
<dbReference type="OMA" id="VECEQYH"/>
<keyword evidence="2" id="KW-1185">Reference proteome</keyword>
<dbReference type="EMBL" id="CAJJDM010000059">
    <property type="protein sequence ID" value="CAD8077442.1"/>
    <property type="molecule type" value="Genomic_DNA"/>
</dbReference>
<gene>
    <name evidence="1" type="ORF">PPRIM_AZ9-3.1.T0580115</name>
</gene>
<proteinExistence type="predicted"/>
<comment type="caution">
    <text evidence="1">The sequence shown here is derived from an EMBL/GenBank/DDBJ whole genome shotgun (WGS) entry which is preliminary data.</text>
</comment>
<sequence length="550" mass="65472">MKIIRTFCQAKQLLLNDKLKLTKYLKLVYQTPVSYEGVRKALGYDVILNNMKFEENQSEIFPLTLKLIKRDISLFDFKEFTTYLSTLNNYICFSKSPYPQNEQEFQDALRIILDNGTFIQKFLTLQHIVIYFDSRITLYCQLATQLKDAVRDHQPKNTEEKILKLFWEQIDIYDQEKIESLIEKQTEPQNPTMKIEEGIKKEFINLIDILQVECEQYHLATQMVIFEIISRLYFDQDVEINEKKLQQIYYVEKQCQCKIEQNLSNLNNFHLVLYTHMLNLNQHEINILSWDKIINELTIRDFATMTIDDAFKIWLLLYEIGRQNSTVNDKIIEKLMNQIQLISNKYYVLLCELLIETKNSKTVEFLKKWYPKIDLENETPQNLCVILDAFNSAKLLNKLVLGKFLNALEGKIEQLEEIYIENILISLVDHQYQHEKTFERAVKFELFENTSKHFLLGLLHYCQLYNQSHPRVKEIQEVLVQVLTKEYDESILIEMLRILITAIRKKNSQHIEIISELKPFIKKFLESKEGNLMGQESQFRSVLQKLYNIK</sequence>
<accession>A0A8S1MFN7</accession>
<name>A0A8S1MFN7_PARPR</name>
<dbReference type="Proteomes" id="UP000688137">
    <property type="component" value="Unassembled WGS sequence"/>
</dbReference>
<dbReference type="AlphaFoldDB" id="A0A8S1MFN7"/>
<evidence type="ECO:0000313" key="1">
    <source>
        <dbReference type="EMBL" id="CAD8077442.1"/>
    </source>
</evidence>
<reference evidence="1" key="1">
    <citation type="submission" date="2021-01" db="EMBL/GenBank/DDBJ databases">
        <authorList>
            <consortium name="Genoscope - CEA"/>
            <person name="William W."/>
        </authorList>
    </citation>
    <scope>NUCLEOTIDE SEQUENCE</scope>
</reference>
<organism evidence="1 2">
    <name type="scientific">Paramecium primaurelia</name>
    <dbReference type="NCBI Taxonomy" id="5886"/>
    <lineage>
        <taxon>Eukaryota</taxon>
        <taxon>Sar</taxon>
        <taxon>Alveolata</taxon>
        <taxon>Ciliophora</taxon>
        <taxon>Intramacronucleata</taxon>
        <taxon>Oligohymenophorea</taxon>
        <taxon>Peniculida</taxon>
        <taxon>Parameciidae</taxon>
        <taxon>Paramecium</taxon>
    </lineage>
</organism>
<evidence type="ECO:0000313" key="2">
    <source>
        <dbReference type="Proteomes" id="UP000688137"/>
    </source>
</evidence>